<dbReference type="InterPro" id="IPR002347">
    <property type="entry name" value="SDR_fam"/>
</dbReference>
<dbReference type="SUPFAM" id="SSF51735">
    <property type="entry name" value="NAD(P)-binding Rossmann-fold domains"/>
    <property type="match status" value="1"/>
</dbReference>
<accession>A0A6I6HFN8</accession>
<dbReference type="InterPro" id="IPR036291">
    <property type="entry name" value="NAD(P)-bd_dom_sf"/>
</dbReference>
<dbReference type="GO" id="GO:0008670">
    <property type="term" value="F:2,4-dienoyl-CoA reductase (NADPH) activity"/>
    <property type="evidence" value="ECO:0007669"/>
    <property type="project" value="InterPro"/>
</dbReference>
<dbReference type="Proteomes" id="UP000425817">
    <property type="component" value="Chromosome"/>
</dbReference>
<dbReference type="Gene3D" id="3.40.50.720">
    <property type="entry name" value="NAD(P)-binding Rossmann-like Domain"/>
    <property type="match status" value="1"/>
</dbReference>
<keyword evidence="2" id="KW-0521">NADP</keyword>
<dbReference type="InterPro" id="IPR045017">
    <property type="entry name" value="DECR2-like"/>
</dbReference>
<dbReference type="FunFam" id="3.40.50.720:FF:000084">
    <property type="entry name" value="Short-chain dehydrogenase reductase"/>
    <property type="match status" value="1"/>
</dbReference>
<dbReference type="RefSeq" id="WP_157613902.1">
    <property type="nucleotide sequence ID" value="NZ_CP046622.1"/>
</dbReference>
<evidence type="ECO:0000256" key="1">
    <source>
        <dbReference type="ARBA" id="ARBA00006484"/>
    </source>
</evidence>
<keyword evidence="3" id="KW-0560">Oxidoreductase</keyword>
<dbReference type="GO" id="GO:0009062">
    <property type="term" value="P:fatty acid catabolic process"/>
    <property type="evidence" value="ECO:0007669"/>
    <property type="project" value="InterPro"/>
</dbReference>
<dbReference type="EMBL" id="CP046622">
    <property type="protein sequence ID" value="QGW82564.1"/>
    <property type="molecule type" value="Genomic_DNA"/>
</dbReference>
<organism evidence="4 5">
    <name type="scientific">Variovorax paradoxus</name>
    <dbReference type="NCBI Taxonomy" id="34073"/>
    <lineage>
        <taxon>Bacteria</taxon>
        <taxon>Pseudomonadati</taxon>
        <taxon>Pseudomonadota</taxon>
        <taxon>Betaproteobacteria</taxon>
        <taxon>Burkholderiales</taxon>
        <taxon>Comamonadaceae</taxon>
        <taxon>Variovorax</taxon>
    </lineage>
</organism>
<evidence type="ECO:0000313" key="4">
    <source>
        <dbReference type="EMBL" id="QGW82564.1"/>
    </source>
</evidence>
<dbReference type="PANTHER" id="PTHR43296">
    <property type="entry name" value="PEROXISOMAL 2,4-DIENOYL-COA REDUCTASE"/>
    <property type="match status" value="1"/>
</dbReference>
<evidence type="ECO:0000313" key="5">
    <source>
        <dbReference type="Proteomes" id="UP000425817"/>
    </source>
</evidence>
<dbReference type="Pfam" id="PF13561">
    <property type="entry name" value="adh_short_C2"/>
    <property type="match status" value="1"/>
</dbReference>
<evidence type="ECO:0000256" key="2">
    <source>
        <dbReference type="ARBA" id="ARBA00022857"/>
    </source>
</evidence>
<comment type="similarity">
    <text evidence="1">Belongs to the short-chain dehydrogenases/reductases (SDR) family.</text>
</comment>
<evidence type="ECO:0000256" key="3">
    <source>
        <dbReference type="ARBA" id="ARBA00023002"/>
    </source>
</evidence>
<dbReference type="NCBIfam" id="NF005752">
    <property type="entry name" value="PRK07576.1"/>
    <property type="match status" value="1"/>
</dbReference>
<proteinExistence type="inferred from homology"/>
<dbReference type="PANTHER" id="PTHR43296:SF2">
    <property type="entry name" value="PEROXISOMAL 2,4-DIENOYL-COA REDUCTASE [(3E)-ENOYL-COA-PRODUCING]"/>
    <property type="match status" value="1"/>
</dbReference>
<dbReference type="PRINTS" id="PR00081">
    <property type="entry name" value="GDHRDH"/>
</dbReference>
<dbReference type="AlphaFoldDB" id="A0A6I6HFN8"/>
<name>A0A6I6HFN8_VARPD</name>
<reference evidence="4 5" key="1">
    <citation type="submission" date="2019-12" db="EMBL/GenBank/DDBJ databases">
        <title>Hybrid Genome Assemblies of two High G+C Isolates from Undergraduate Microbiology Courses.</title>
        <authorList>
            <person name="Ne Ville C.J."/>
            <person name="Enright D."/>
            <person name="Hernandez I."/>
            <person name="Dodsworth J."/>
            <person name="Orwin P.M."/>
        </authorList>
    </citation>
    <scope>NUCLEOTIDE SEQUENCE [LARGE SCALE GENOMIC DNA]</scope>
    <source>
        <strain evidence="4 5">CSUSB</strain>
    </source>
</reference>
<gene>
    <name evidence="4" type="ORF">GOQ09_13695</name>
</gene>
<protein>
    <submittedName>
        <fullName evidence="4">SDR family oxidoreductase</fullName>
    </submittedName>
</protein>
<dbReference type="OrthoDB" id="9775864at2"/>
<sequence length="278" mass="28354">MTEYAEASLAPPPEAAFDFRGRTVFVAGGSSGINLSIAEAFARRGARVGIASRSPERVAAAVVRLRSHGGRAEGWSADVRDAESIGAALAAAHEAFGPIDVLVSGAAGNFVAPALGMSSKGFRTVVDIDLVGTFNVLRGAHEFLRRPGASIINISAPQAANPTPYQAHVCAAKAGVDMLTRVLAMEWGTDGVRVNSIVPGPIGDTEGVRRLAPGPEALAAMAASIPLGRFGRTEDVALMALMLSSPWSSFVTGAVIPVDGGSSLAGGRDLSSALKPAA</sequence>